<comment type="caution">
    <text evidence="2">The sequence shown here is derived from an EMBL/GenBank/DDBJ whole genome shotgun (WGS) entry which is preliminary data.</text>
</comment>
<feature type="signal peptide" evidence="1">
    <location>
        <begin position="1"/>
        <end position="15"/>
    </location>
</feature>
<keyword evidence="1" id="KW-0732">Signal</keyword>
<dbReference type="Proteomes" id="UP001515660">
    <property type="component" value="Unassembled WGS sequence"/>
</dbReference>
<organism evidence="2 3">
    <name type="scientific">Rhodobacter calidifons</name>
    <dbReference type="NCBI Taxonomy" id="2715277"/>
    <lineage>
        <taxon>Bacteria</taxon>
        <taxon>Pseudomonadati</taxon>
        <taxon>Pseudomonadota</taxon>
        <taxon>Alphaproteobacteria</taxon>
        <taxon>Rhodobacterales</taxon>
        <taxon>Rhodobacter group</taxon>
        <taxon>Rhodobacter</taxon>
    </lineage>
</organism>
<protein>
    <submittedName>
        <fullName evidence="2">Uncharacterized protein</fullName>
    </submittedName>
</protein>
<dbReference type="EMBL" id="JAANHS010000006">
    <property type="protein sequence ID" value="NHB77004.1"/>
    <property type="molecule type" value="Genomic_DNA"/>
</dbReference>
<evidence type="ECO:0000256" key="1">
    <source>
        <dbReference type="SAM" id="SignalP"/>
    </source>
</evidence>
<keyword evidence="3" id="KW-1185">Reference proteome</keyword>
<proteinExistence type="predicted"/>
<accession>A0ABX0G701</accession>
<name>A0ABX0G701_9RHOB</name>
<evidence type="ECO:0000313" key="3">
    <source>
        <dbReference type="Proteomes" id="UP001515660"/>
    </source>
</evidence>
<sequence length="89" mass="9435">MRLALLFLCATPALAKGPIAEVICVPRPELERKLSGATVSAAGLRDSETVLEIWTRPSGDRTLVQSYADGIACILAMGEAWEAMVPPPA</sequence>
<evidence type="ECO:0000313" key="2">
    <source>
        <dbReference type="EMBL" id="NHB77004.1"/>
    </source>
</evidence>
<dbReference type="RefSeq" id="WP_166403032.1">
    <property type="nucleotide sequence ID" value="NZ_JAANHS010000006.1"/>
</dbReference>
<gene>
    <name evidence="2" type="ORF">G8O29_09655</name>
</gene>
<reference evidence="2 3" key="1">
    <citation type="journal article" date="2022" name="Microorganisms">
        <title>Genome Sequence and Characterization of a Xanthorhodopsin-Containing, Aerobic Anoxygenic Phototrophic Rhodobacter Species, Isolated from Mesophilic Conditions at Yellowstone National Park.</title>
        <authorList>
            <person name="Kyndt J.A."/>
            <person name="Robertson S."/>
            <person name="Shoffstall I.B."/>
            <person name="Ramaley R.F."/>
            <person name="Meyer T.E."/>
        </authorList>
    </citation>
    <scope>NUCLEOTIDE SEQUENCE [LARGE SCALE GENOMIC DNA]</scope>
    <source>
        <strain evidence="2 3">M37P</strain>
    </source>
</reference>
<feature type="chain" id="PRO_5047425382" evidence="1">
    <location>
        <begin position="16"/>
        <end position="89"/>
    </location>
</feature>